<evidence type="ECO:0000256" key="1">
    <source>
        <dbReference type="ARBA" id="ARBA00004496"/>
    </source>
</evidence>
<dbReference type="Proteomes" id="UP000886355">
    <property type="component" value="Unassembled WGS sequence"/>
</dbReference>
<evidence type="ECO:0000256" key="2">
    <source>
        <dbReference type="ARBA" id="ARBA00005594"/>
    </source>
</evidence>
<feature type="short sequence motif" description="'HIGH' region" evidence="11">
    <location>
        <begin position="128"/>
        <end position="138"/>
    </location>
</feature>
<reference evidence="15" key="1">
    <citation type="journal article" date="2020" name="mSystems">
        <title>Genome- and Community-Level Interaction Insights into Carbon Utilization and Element Cycling Functions of Hydrothermarchaeota in Hydrothermal Sediment.</title>
        <authorList>
            <person name="Zhou Z."/>
            <person name="Liu Y."/>
            <person name="Xu W."/>
            <person name="Pan J."/>
            <person name="Luo Z.H."/>
            <person name="Li M."/>
        </authorList>
    </citation>
    <scope>NUCLEOTIDE SEQUENCE [LARGE SCALE GENOMIC DNA]</scope>
    <source>
        <strain evidence="15">HyVt-19</strain>
    </source>
</reference>
<feature type="domain" description="Arginyl tRNA synthetase N-terminal" evidence="14">
    <location>
        <begin position="6"/>
        <end position="91"/>
    </location>
</feature>
<dbReference type="InterPro" id="IPR014729">
    <property type="entry name" value="Rossmann-like_a/b/a_fold"/>
</dbReference>
<protein>
    <recommendedName>
        <fullName evidence="11">Arginine--tRNA ligase</fullName>
        <ecNumber evidence="11">6.1.1.19</ecNumber>
    </recommendedName>
    <alternativeName>
        <fullName evidence="11">Arginyl-tRNA synthetase</fullName>
        <shortName evidence="11">ArgRS</shortName>
    </alternativeName>
</protein>
<dbReference type="SMART" id="SM01016">
    <property type="entry name" value="Arg_tRNA_synt_N"/>
    <property type="match status" value="1"/>
</dbReference>
<dbReference type="PRINTS" id="PR01038">
    <property type="entry name" value="TRNASYNTHARG"/>
</dbReference>
<dbReference type="CDD" id="cd00671">
    <property type="entry name" value="ArgRS_core"/>
    <property type="match status" value="1"/>
</dbReference>
<dbReference type="Pfam" id="PF03485">
    <property type="entry name" value="Arg_tRNA_synt_N"/>
    <property type="match status" value="1"/>
</dbReference>
<dbReference type="Gene3D" id="3.40.50.620">
    <property type="entry name" value="HUPs"/>
    <property type="match status" value="1"/>
</dbReference>
<dbReference type="GO" id="GO:0005737">
    <property type="term" value="C:cytoplasm"/>
    <property type="evidence" value="ECO:0007669"/>
    <property type="project" value="UniProtKB-SubCell"/>
</dbReference>
<dbReference type="HAMAP" id="MF_00123">
    <property type="entry name" value="Arg_tRNA_synth"/>
    <property type="match status" value="1"/>
</dbReference>
<dbReference type="GO" id="GO:0004814">
    <property type="term" value="F:arginine-tRNA ligase activity"/>
    <property type="evidence" value="ECO:0007669"/>
    <property type="project" value="UniProtKB-UniRule"/>
</dbReference>
<evidence type="ECO:0000259" key="13">
    <source>
        <dbReference type="SMART" id="SM00836"/>
    </source>
</evidence>
<dbReference type="NCBIfam" id="TIGR00456">
    <property type="entry name" value="argS"/>
    <property type="match status" value="1"/>
</dbReference>
<dbReference type="FunFam" id="3.40.50.620:FF:000062">
    <property type="entry name" value="Arginine--tRNA ligase"/>
    <property type="match status" value="1"/>
</dbReference>
<dbReference type="GO" id="GO:0006420">
    <property type="term" value="P:arginyl-tRNA aminoacylation"/>
    <property type="evidence" value="ECO:0007669"/>
    <property type="project" value="UniProtKB-UniRule"/>
</dbReference>
<dbReference type="InterPro" id="IPR001278">
    <property type="entry name" value="Arg-tRNA-ligase"/>
</dbReference>
<keyword evidence="6 11" id="KW-0547">Nucleotide-binding</keyword>
<evidence type="ECO:0000256" key="9">
    <source>
        <dbReference type="ARBA" id="ARBA00023146"/>
    </source>
</evidence>
<comment type="catalytic activity">
    <reaction evidence="10 11">
        <text>tRNA(Arg) + L-arginine + ATP = L-arginyl-tRNA(Arg) + AMP + diphosphate</text>
        <dbReference type="Rhea" id="RHEA:20301"/>
        <dbReference type="Rhea" id="RHEA-COMP:9658"/>
        <dbReference type="Rhea" id="RHEA-COMP:9673"/>
        <dbReference type="ChEBI" id="CHEBI:30616"/>
        <dbReference type="ChEBI" id="CHEBI:32682"/>
        <dbReference type="ChEBI" id="CHEBI:33019"/>
        <dbReference type="ChEBI" id="CHEBI:78442"/>
        <dbReference type="ChEBI" id="CHEBI:78513"/>
        <dbReference type="ChEBI" id="CHEBI:456215"/>
        <dbReference type="EC" id="6.1.1.19"/>
    </reaction>
</comment>
<evidence type="ECO:0000313" key="15">
    <source>
        <dbReference type="EMBL" id="HDL89665.1"/>
    </source>
</evidence>
<sequence length="553" mass="63072">MALIRDRLTELLTKSVMELLPPGIQLEPEIEIPAQKEHGHYATNVAMMLARHLRKNPRAIAEEITAHINTSEPDFLEKVEIAGPGFINFFVKPRAFAETLPEIIEAGFDYGRSDMGKGTRIQVEFVSANPTGPLHIGHGRGAAVGDSLARILQACGYEVEREYYINDTGKQMEILGRSLYLRYLELLGKDVNFPDDHYKGSYMIDLARQLLDEKGRSLEELPEEKAINICAEYAGNKILQDIKNDLAEFRVFFDRWFSEKSIHDSGEVKETIEFLKQRGFLYEKEGATWFKSTAFSDEKDRVVVRSNGATTYFAADIAYHWNKLKRGFDTIIDIWGADHHGYVPRMKAAVKALGYNPEQLQVILVQLVNLLRAGEQIAMSTRAGKFVTLREVMDEVGVDAARYIFLTRRSDSHLDFDLEVAKQQSNENPVYYVQYAHARLCSIFEVARERGINFDERNIPELGLLDQPQETTLIQLLGEFPYVVQSSARFLEPHRISYYLHDLVSSFHSYYNHHRIIGENPLLTHARLYLARALQIVIKNALDLLGVSAPEKM</sequence>
<evidence type="ECO:0000256" key="4">
    <source>
        <dbReference type="ARBA" id="ARBA00022490"/>
    </source>
</evidence>
<dbReference type="InterPro" id="IPR036695">
    <property type="entry name" value="Arg-tRNA-synth_N_sf"/>
</dbReference>
<evidence type="ECO:0000256" key="12">
    <source>
        <dbReference type="RuleBase" id="RU363038"/>
    </source>
</evidence>
<comment type="caution">
    <text evidence="15">The sequence shown here is derived from an EMBL/GenBank/DDBJ whole genome shotgun (WGS) entry which is preliminary data.</text>
</comment>
<name>A0A7C0WV13_9BACT</name>
<feature type="domain" description="DALR anticodon binding" evidence="13">
    <location>
        <begin position="433"/>
        <end position="553"/>
    </location>
</feature>
<evidence type="ECO:0000256" key="5">
    <source>
        <dbReference type="ARBA" id="ARBA00022598"/>
    </source>
</evidence>
<dbReference type="SUPFAM" id="SSF47323">
    <property type="entry name" value="Anticodon-binding domain of a subclass of class I aminoacyl-tRNA synthetases"/>
    <property type="match status" value="1"/>
</dbReference>
<proteinExistence type="inferred from homology"/>
<dbReference type="PANTHER" id="PTHR11956">
    <property type="entry name" value="ARGINYL-TRNA SYNTHETASE"/>
    <property type="match status" value="1"/>
</dbReference>
<dbReference type="Pfam" id="PF05746">
    <property type="entry name" value="DALR_1"/>
    <property type="match status" value="1"/>
</dbReference>
<dbReference type="Pfam" id="PF00750">
    <property type="entry name" value="tRNA-synt_1d"/>
    <property type="match status" value="1"/>
</dbReference>
<dbReference type="PANTHER" id="PTHR11956:SF5">
    <property type="entry name" value="ARGININE--TRNA LIGASE, CYTOPLASMIC"/>
    <property type="match status" value="1"/>
</dbReference>
<dbReference type="PROSITE" id="PS00178">
    <property type="entry name" value="AA_TRNA_LIGASE_I"/>
    <property type="match status" value="1"/>
</dbReference>
<dbReference type="SUPFAM" id="SSF55190">
    <property type="entry name" value="Arginyl-tRNA synthetase (ArgRS), N-terminal 'additional' domain"/>
    <property type="match status" value="1"/>
</dbReference>
<comment type="subcellular location">
    <subcellularLocation>
        <location evidence="1 11">Cytoplasm</location>
    </subcellularLocation>
</comment>
<dbReference type="EC" id="6.1.1.19" evidence="11"/>
<dbReference type="InterPro" id="IPR009080">
    <property type="entry name" value="tRNAsynth_Ia_anticodon-bd"/>
</dbReference>
<keyword evidence="5 11" id="KW-0436">Ligase</keyword>
<comment type="subunit">
    <text evidence="3 11">Monomer.</text>
</comment>
<keyword evidence="8 11" id="KW-0648">Protein biosynthesis</keyword>
<organism evidence="15">
    <name type="scientific">Thermodesulforhabdus norvegica</name>
    <dbReference type="NCBI Taxonomy" id="39841"/>
    <lineage>
        <taxon>Bacteria</taxon>
        <taxon>Pseudomonadati</taxon>
        <taxon>Thermodesulfobacteriota</taxon>
        <taxon>Syntrophobacteria</taxon>
        <taxon>Syntrophobacterales</taxon>
        <taxon>Thermodesulforhabdaceae</taxon>
        <taxon>Thermodesulforhabdus</taxon>
    </lineage>
</organism>
<keyword evidence="9 11" id="KW-0030">Aminoacyl-tRNA synthetase</keyword>
<evidence type="ECO:0000256" key="10">
    <source>
        <dbReference type="ARBA" id="ARBA00049339"/>
    </source>
</evidence>
<dbReference type="AlphaFoldDB" id="A0A7C0WV13"/>
<accession>A0A7C0WV13</accession>
<evidence type="ECO:0000256" key="6">
    <source>
        <dbReference type="ARBA" id="ARBA00022741"/>
    </source>
</evidence>
<dbReference type="InterPro" id="IPR008909">
    <property type="entry name" value="DALR_anticod-bd"/>
</dbReference>
<dbReference type="Gene3D" id="1.10.730.10">
    <property type="entry name" value="Isoleucyl-tRNA Synthetase, Domain 1"/>
    <property type="match status" value="1"/>
</dbReference>
<keyword evidence="4 11" id="KW-0963">Cytoplasm</keyword>
<evidence type="ECO:0000259" key="14">
    <source>
        <dbReference type="SMART" id="SM01016"/>
    </source>
</evidence>
<dbReference type="InterPro" id="IPR001412">
    <property type="entry name" value="aa-tRNA-synth_I_CS"/>
</dbReference>
<gene>
    <name evidence="11" type="primary">argS</name>
    <name evidence="15" type="ORF">ENG14_02040</name>
</gene>
<dbReference type="GO" id="GO:0005524">
    <property type="term" value="F:ATP binding"/>
    <property type="evidence" value="ECO:0007669"/>
    <property type="project" value="UniProtKB-UniRule"/>
</dbReference>
<evidence type="ECO:0000256" key="11">
    <source>
        <dbReference type="HAMAP-Rule" id="MF_00123"/>
    </source>
</evidence>
<dbReference type="Gene3D" id="3.30.1360.70">
    <property type="entry name" value="Arginyl tRNA synthetase N-terminal domain"/>
    <property type="match status" value="1"/>
</dbReference>
<dbReference type="InterPro" id="IPR035684">
    <property type="entry name" value="ArgRS_core"/>
</dbReference>
<keyword evidence="7 11" id="KW-0067">ATP-binding</keyword>
<dbReference type="InterPro" id="IPR005148">
    <property type="entry name" value="Arg-tRNA-synth_N"/>
</dbReference>
<comment type="similarity">
    <text evidence="2 11 12">Belongs to the class-I aminoacyl-tRNA synthetase family.</text>
</comment>
<dbReference type="EMBL" id="DQZW01000097">
    <property type="protein sequence ID" value="HDL89665.1"/>
    <property type="molecule type" value="Genomic_DNA"/>
</dbReference>
<evidence type="ECO:0000256" key="3">
    <source>
        <dbReference type="ARBA" id="ARBA00011245"/>
    </source>
</evidence>
<dbReference type="FunFam" id="1.10.730.10:FF:000008">
    <property type="entry name" value="Arginine--tRNA ligase"/>
    <property type="match status" value="1"/>
</dbReference>
<dbReference type="SUPFAM" id="SSF52374">
    <property type="entry name" value="Nucleotidylyl transferase"/>
    <property type="match status" value="1"/>
</dbReference>
<evidence type="ECO:0000256" key="7">
    <source>
        <dbReference type="ARBA" id="ARBA00022840"/>
    </source>
</evidence>
<evidence type="ECO:0000256" key="8">
    <source>
        <dbReference type="ARBA" id="ARBA00022917"/>
    </source>
</evidence>
<dbReference type="SMART" id="SM00836">
    <property type="entry name" value="DALR_1"/>
    <property type="match status" value="1"/>
</dbReference>